<evidence type="ECO:0000256" key="1">
    <source>
        <dbReference type="SAM" id="MobiDB-lite"/>
    </source>
</evidence>
<name>A0A645FVY0_9ZZZZ</name>
<proteinExistence type="predicted"/>
<evidence type="ECO:0000313" key="2">
    <source>
        <dbReference type="EMBL" id="MPN17996.1"/>
    </source>
</evidence>
<protein>
    <submittedName>
        <fullName evidence="2">Uncharacterized protein</fullName>
    </submittedName>
</protein>
<accession>A0A645FVY0</accession>
<gene>
    <name evidence="2" type="ORF">SDC9_165354</name>
</gene>
<feature type="region of interest" description="Disordered" evidence="1">
    <location>
        <begin position="1"/>
        <end position="25"/>
    </location>
</feature>
<dbReference type="EMBL" id="VSSQ01065248">
    <property type="protein sequence ID" value="MPN17996.1"/>
    <property type="molecule type" value="Genomic_DNA"/>
</dbReference>
<feature type="region of interest" description="Disordered" evidence="1">
    <location>
        <begin position="39"/>
        <end position="71"/>
    </location>
</feature>
<dbReference type="AlphaFoldDB" id="A0A645FVY0"/>
<sequence length="109" mass="12035">MEHRPAVEEARVAGRDARHQDADGRDDLVAVHHLLADRRGHAGLPKRRPRLRPQVPLGAVRPGLGGGTRAGSDCRLVDVDRRAQCRRSAGESLIPILRDSDRPARFARD</sequence>
<reference evidence="2" key="1">
    <citation type="submission" date="2019-08" db="EMBL/GenBank/DDBJ databases">
        <authorList>
            <person name="Kucharzyk K."/>
            <person name="Murdoch R.W."/>
            <person name="Higgins S."/>
            <person name="Loffler F."/>
        </authorList>
    </citation>
    <scope>NUCLEOTIDE SEQUENCE</scope>
</reference>
<organism evidence="2">
    <name type="scientific">bioreactor metagenome</name>
    <dbReference type="NCBI Taxonomy" id="1076179"/>
    <lineage>
        <taxon>unclassified sequences</taxon>
        <taxon>metagenomes</taxon>
        <taxon>ecological metagenomes</taxon>
    </lineage>
</organism>
<comment type="caution">
    <text evidence="2">The sequence shown here is derived from an EMBL/GenBank/DDBJ whole genome shotgun (WGS) entry which is preliminary data.</text>
</comment>